<keyword evidence="1" id="KW-0489">Methyltransferase</keyword>
<evidence type="ECO:0000256" key="3">
    <source>
        <dbReference type="ARBA" id="ARBA00022691"/>
    </source>
</evidence>
<dbReference type="SUPFAM" id="SSF53335">
    <property type="entry name" value="S-adenosyl-L-methionine-dependent methyltransferases"/>
    <property type="match status" value="1"/>
</dbReference>
<evidence type="ECO:0000313" key="6">
    <source>
        <dbReference type="Proteomes" id="UP000773469"/>
    </source>
</evidence>
<keyword evidence="6" id="KW-1185">Reference proteome</keyword>
<dbReference type="EMBL" id="BPEU01000013">
    <property type="protein sequence ID" value="GIU41020.1"/>
    <property type="molecule type" value="Genomic_DNA"/>
</dbReference>
<accession>A0ABQ4P0J7</accession>
<dbReference type="Gene3D" id="3.40.50.150">
    <property type="entry name" value="Vaccinia Virus protein VP39"/>
    <property type="match status" value="1"/>
</dbReference>
<dbReference type="Gene3D" id="3.40.50.300">
    <property type="entry name" value="P-loop containing nucleotide triphosphate hydrolases"/>
    <property type="match status" value="2"/>
</dbReference>
<dbReference type="InterPro" id="IPR052933">
    <property type="entry name" value="DNA_Protect_Modify"/>
</dbReference>
<dbReference type="PANTHER" id="PTHR41313">
    <property type="entry name" value="ADENINE-SPECIFIC METHYLTRANSFERASE"/>
    <property type="match status" value="1"/>
</dbReference>
<dbReference type="SMART" id="SM00487">
    <property type="entry name" value="DEXDc"/>
    <property type="match status" value="1"/>
</dbReference>
<dbReference type="InterPro" id="IPR002052">
    <property type="entry name" value="DNA_methylase_N6_adenine_CS"/>
</dbReference>
<dbReference type="Pfam" id="PF04851">
    <property type="entry name" value="ResIII"/>
    <property type="match status" value="1"/>
</dbReference>
<dbReference type="InterPro" id="IPR027417">
    <property type="entry name" value="P-loop_NTPase"/>
</dbReference>
<protein>
    <recommendedName>
        <fullName evidence="4">Helicase ATP-binding domain-containing protein</fullName>
    </recommendedName>
</protein>
<gene>
    <name evidence="5" type="ORF">TUM3794_20430</name>
</gene>
<dbReference type="Proteomes" id="UP000773469">
    <property type="component" value="Unassembled WGS sequence"/>
</dbReference>
<evidence type="ECO:0000256" key="1">
    <source>
        <dbReference type="ARBA" id="ARBA00022603"/>
    </source>
</evidence>
<feature type="domain" description="Helicase ATP-binding" evidence="4">
    <location>
        <begin position="819"/>
        <end position="1085"/>
    </location>
</feature>
<reference evidence="5 6" key="1">
    <citation type="submission" date="2021-05" db="EMBL/GenBank/DDBJ databases">
        <title>Molecular characterization for Shewanella algae harboring chromosomal blaOXA-55-like strains isolated from clinical and environment sample.</title>
        <authorList>
            <person name="Ohama Y."/>
            <person name="Aoki K."/>
            <person name="Harada S."/>
            <person name="Moriya K."/>
            <person name="Ishii Y."/>
            <person name="Tateda K."/>
        </authorList>
    </citation>
    <scope>NUCLEOTIDE SEQUENCE [LARGE SCALE GENOMIC DNA]</scope>
    <source>
        <strain evidence="5 6">MBTL60-118</strain>
    </source>
</reference>
<dbReference type="InterPro" id="IPR014001">
    <property type="entry name" value="Helicase_ATP-bd"/>
</dbReference>
<dbReference type="PANTHER" id="PTHR41313:SF1">
    <property type="entry name" value="DNA METHYLASE ADENINE-SPECIFIC DOMAIN-CONTAINING PROTEIN"/>
    <property type="match status" value="1"/>
</dbReference>
<keyword evidence="3" id="KW-0949">S-adenosyl-L-methionine</keyword>
<comment type="caution">
    <text evidence="5">The sequence shown here is derived from an EMBL/GenBank/DDBJ whole genome shotgun (WGS) entry which is preliminary data.</text>
</comment>
<dbReference type="InterPro" id="IPR006935">
    <property type="entry name" value="Helicase/UvrB_N"/>
</dbReference>
<dbReference type="PROSITE" id="PS00092">
    <property type="entry name" value="N6_MTASE"/>
    <property type="match status" value="1"/>
</dbReference>
<organism evidence="5 6">
    <name type="scientific">Shewanella colwelliana</name>
    <name type="common">Alteromonas colwelliana</name>
    <dbReference type="NCBI Taxonomy" id="23"/>
    <lineage>
        <taxon>Bacteria</taxon>
        <taxon>Pseudomonadati</taxon>
        <taxon>Pseudomonadota</taxon>
        <taxon>Gammaproteobacteria</taxon>
        <taxon>Alteromonadales</taxon>
        <taxon>Shewanellaceae</taxon>
        <taxon>Shewanella</taxon>
    </lineage>
</organism>
<evidence type="ECO:0000256" key="2">
    <source>
        <dbReference type="ARBA" id="ARBA00022679"/>
    </source>
</evidence>
<dbReference type="InterPro" id="IPR029063">
    <property type="entry name" value="SAM-dependent_MTases_sf"/>
</dbReference>
<dbReference type="RefSeq" id="WP_220756922.1">
    <property type="nucleotide sequence ID" value="NZ_BPEU01000013.1"/>
</dbReference>
<evidence type="ECO:0000259" key="4">
    <source>
        <dbReference type="SMART" id="SM00487"/>
    </source>
</evidence>
<dbReference type="SUPFAM" id="SSF52540">
    <property type="entry name" value="P-loop containing nucleoside triphosphate hydrolases"/>
    <property type="match status" value="2"/>
</dbReference>
<sequence>MGAIQNIEYVGGQLGFFFGDQAELAEFIQQSQQQKKTSLRVQVRANDFFARLPLKKISVVTRYNLNAAAIKTLKRLDEAGAEATHDEQLTLAQYVGWGACPQAFDPNNDKWAKRYNELKGLLTPEQYKKAQQSTLSAFYTPDFLSAAIYDGLLASGVAQGSFLDTSAGVGGLIRTMPKSLFDNFKNKISLIEQDEISSAILEKLYPSAKVHNCGFEDAKLKQQSVIFHNPPFGQAPIFDRQNPEFSGLTLHNYFMARGASLLAEKGWMIAIVSRSFLDSKSSKNRELVAKYATLKGAVRLPKQVFEVTTGANATVDVLVFEQGDDADPNWTKSVSVIDEHQNDYFLNQYFIDNPDRIIGTMKCLSKFQGNNVHCVGDDNFESATIAAIKDLFAPLSFECDTTQTTSTNENRKPEVKITEQAGCRVGSFAVGNDDEIYQMGEDDNWNETEFTGTAKQRLMKLCGLRHALMNLLEAEQNDDADHKLNALRTELNQRYDAFVKAHGFIHDAANQRVAKLDPTNYNLLSLEVNYNAGLTAAAAKKLGIKAVKASAVKAEIFSKRVLMPWSAPTTASCVEDSLIASINVYGFIDVAYCAQLLSITESQFINDNEGRTIFDDNGKWVTKNVFLSGDVKSKLAAVSGLSCSNAIKDHYIAALMPVIPVDVTFDQFKTHLGASWVPASVYQEFVTLLCGDKIHRHTEIDIAYAANQWHLNLFCLPYQLETRLGSNSAYRFSKLFPCLMNGRSTQVTHKGENGSRVVDQQATLENELNSEKIYAEWDAFLMNRPDIQAKLTNIYNEKFNRLVRLNASADILALPDSNQAIQLRDHQLNAVYRGICEGRLLIAHEVGAGKTFTIAALVHESIRLGLKQRCIIVVPNYLTSQFAAGYLQLYPQDQITVLSPDDLSPSTRKATLMRLKTGSKIVICPESSFASIPADDDIEQELIENEITKLDVALSNIEKADGRFTVKAIENKKAKLKERLLELGTDSRKSGLSISDLGVDMLVLDEAHTAKNLAYESSRLTNVRGCGNPTGSKRAWDWYLKINVLKRTNKNGLGVYFSTGTPISNTLLEAYTFLRYLDEELLTSQGIDSIDDFVSCFAQITSDFEVAATGAGFKTVTRLRSFANLPELQALWGSIADCVNESELAAYLPKLIHNNQAFSAIPPVTGGKPRQLIVEPTDTQIAYSKYLVKRAKNFKTSPIDNDNMLVIMSEAKKASVDMRLLMPHTPIDECGHKVPACIKITAEKYHATTDVKGTQIIFLDIGVPNKDGRHCVYDQIKEGLIEQGVNPTEIVFAQDFKTPLQKTALYSKLNAGVYRVIVASTSTLGCGANVNQRLVGISVLDAPYRPADLTQRLGRGIRQGNLLYQASPDTFSLDVTFIATKNSLDSFLFQVLENKQKFISSFNSANTISGVADDISNTELTFAELKAETSGSPLVLEMVSLTKTIQRLEAERNAYIRDQRNAAWDIENCEKTIAKNQRLLDGVSQDKASGIHAIQMGDQFSYTNNSGLHFDKYKNAVNNISEALAPTVEAIKLGFYKDRSIKLGEFAGYVLSAKAEGRSLSLIASGTTDYRFSLDLGKASGIGSQILNTINSFINQYDKHIERFVSEISSNEARLAVAHKHKNSSFDKLDQLLNCKQRMIELKQAISELEKQGETDAESEIDDMVITDLAA</sequence>
<proteinExistence type="predicted"/>
<keyword evidence="2" id="KW-0808">Transferase</keyword>
<name>A0ABQ4P0J7_SHECO</name>
<evidence type="ECO:0000313" key="5">
    <source>
        <dbReference type="EMBL" id="GIU41020.1"/>
    </source>
</evidence>